<organism evidence="3 4">
    <name type="scientific">Vitreoscilla filiformis</name>
    <dbReference type="NCBI Taxonomy" id="63"/>
    <lineage>
        <taxon>Bacteria</taxon>
        <taxon>Pseudomonadati</taxon>
        <taxon>Pseudomonadota</taxon>
        <taxon>Betaproteobacteria</taxon>
        <taxon>Neisseriales</taxon>
        <taxon>Neisseriaceae</taxon>
        <taxon>Vitreoscilla</taxon>
    </lineage>
</organism>
<dbReference type="GO" id="GO:0009399">
    <property type="term" value="P:nitrogen fixation"/>
    <property type="evidence" value="ECO:0007669"/>
    <property type="project" value="InterPro"/>
</dbReference>
<accession>A0A221KEJ1</accession>
<keyword evidence="4" id="KW-1185">Reference proteome</keyword>
<comment type="similarity">
    <text evidence="1">Belongs to the NifZ family.</text>
</comment>
<dbReference type="RefSeq" id="WP_089416535.1">
    <property type="nucleotide sequence ID" value="NZ_CP022423.1"/>
</dbReference>
<sequence>MFDLREPRYPWGLRVQALNNLVNDGSHPDAAPGALLVSAGDEGEIVNVGHHNEANIPVYLVEFQGGRVLGVLEEEIAPYGEVEFEDVPEEELVALAAALQAEAAAAAPEASP</sequence>
<name>A0A221KEJ1_VITFI</name>
<protein>
    <submittedName>
        <fullName evidence="3">NifZ family protein</fullName>
    </submittedName>
</protein>
<gene>
    <name evidence="3" type="ORF">VITFI_CDS1653</name>
</gene>
<keyword evidence="2" id="KW-0535">Nitrogen fixation</keyword>
<dbReference type="Proteomes" id="UP000199729">
    <property type="component" value="Chromosome"/>
</dbReference>
<evidence type="ECO:0000256" key="1">
    <source>
        <dbReference type="ARBA" id="ARBA00008027"/>
    </source>
</evidence>
<dbReference type="AlphaFoldDB" id="A0A221KEJ1"/>
<proteinExistence type="inferred from homology"/>
<evidence type="ECO:0000313" key="3">
    <source>
        <dbReference type="EMBL" id="ASM77431.1"/>
    </source>
</evidence>
<dbReference type="InterPro" id="IPR007415">
    <property type="entry name" value="Nitrogenase_MoFe_mat_NifZ"/>
</dbReference>
<dbReference type="Pfam" id="PF04319">
    <property type="entry name" value="NifZ"/>
    <property type="match status" value="1"/>
</dbReference>
<dbReference type="KEGG" id="vff:VITFI_CDS1653"/>
<evidence type="ECO:0000256" key="2">
    <source>
        <dbReference type="ARBA" id="ARBA00023231"/>
    </source>
</evidence>
<reference evidence="3 4" key="1">
    <citation type="submission" date="2017-07" db="EMBL/GenBank/DDBJ databases">
        <title>Complete Genome Sequence of the cosmetic ferment Vitreoscilla filiformis (ATCC15551).</title>
        <authorList>
            <person name="Contreras S."/>
            <person name="Sagory-Zalkind P."/>
            <person name="Blanquart H."/>
            <person name="Iltis A."/>
            <person name="Morand S.C."/>
        </authorList>
    </citation>
    <scope>NUCLEOTIDE SEQUENCE [LARGE SCALE GENOMIC DNA]</scope>
    <source>
        <strain evidence="3 4">ATCC 15551</strain>
    </source>
</reference>
<dbReference type="EMBL" id="CP022423">
    <property type="protein sequence ID" value="ASM77431.1"/>
    <property type="molecule type" value="Genomic_DNA"/>
</dbReference>
<dbReference type="OrthoDB" id="8563538at2"/>
<evidence type="ECO:0000313" key="4">
    <source>
        <dbReference type="Proteomes" id="UP000199729"/>
    </source>
</evidence>